<dbReference type="EMBL" id="FNNG01000004">
    <property type="protein sequence ID" value="SDW83190.1"/>
    <property type="molecule type" value="Genomic_DNA"/>
</dbReference>
<evidence type="ECO:0000313" key="3">
    <source>
        <dbReference type="Proteomes" id="UP000198828"/>
    </source>
</evidence>
<sequence length="771" mass="90660">MKKWSRSIYLSIFIIVLILIIKVNINDEPNQISKHIPIRRENCICSLDNNLPIIVIDTNGQKIEAKKDYIETTINDRTMKIHYKSPKYQAKLKLYEPIDGYTCICKEGSPTLETDILINVRGQSSLLNPKKQYTINFIDESGHENHLEILGLPKHDKWVLNGSYGDRSLIRNYLAYKMSAQVMEYVPRTCFVEVYLNDDLSNEITYESHYLGVYILTEKIERGEKRINIKKNDDKYADISFIIARDKIKMGDPVLKTHWSQLEDDYIIDEYGNIRMRTVITVIYPGASTLTPELEERIVNYLNEFEYVLKSNYFNDRRLGYRRYIDVDSFVNFAMINEIFKNFDGGDVSTYFYKDIGGLMKAGPIWDFDLTLGNTTYESANEPTGFRMINTLWFDRLFQDPYFADRYRKVLYPYYRKTIWTTVDIDEGFNRGNVTEIKQGEQIVQLLDYIYKSGCIGAIIYSWQDDWSKTTAFNLMEDYSDESSSTYWYDVQASDESFGLMAFRPKGKGYGILIDGHFSDWDNINPISKNYDIRVTSDTSYFYLYFKKEGLSLTNDTIYIGLDITPFSGSKYWENKVEFPMPVDFILELKGYNESRIVVHERYNIFNYLYKYYSNIIEKQENPPDIDSNIFSAIYLLNRKNFYFRETNTVIPPVYYETGKLVYGNANPNSSEYNSLADFNKEGDAIEIRIPWMLINIKNPLKRLAQGDFYSKGLDSQVFIKNIGLSICYEGKNYRFTTEKITYKIPSFKNIKYDQILKKSYYIIMDYWKDN</sequence>
<feature type="transmembrane region" description="Helical" evidence="1">
    <location>
        <begin position="7"/>
        <end position="25"/>
    </location>
</feature>
<keyword evidence="1" id="KW-0812">Transmembrane</keyword>
<accession>A0A1H2WRD3</accession>
<gene>
    <name evidence="2" type="ORF">SAMN05660923_01324</name>
</gene>
<keyword evidence="1" id="KW-1133">Transmembrane helix</keyword>
<protein>
    <submittedName>
        <fullName evidence="2">CotH protein</fullName>
    </submittedName>
</protein>
<proteinExistence type="predicted"/>
<name>A0A1H2WRD3_9FIRM</name>
<keyword evidence="3" id="KW-1185">Reference proteome</keyword>
<dbReference type="InterPro" id="IPR014867">
    <property type="entry name" value="Spore_coat_CotH_CotH2/3/7"/>
</dbReference>
<reference evidence="2 3" key="1">
    <citation type="submission" date="2016-10" db="EMBL/GenBank/DDBJ databases">
        <authorList>
            <person name="de Groot N.N."/>
        </authorList>
    </citation>
    <scope>NUCLEOTIDE SEQUENCE [LARGE SCALE GENOMIC DNA]</scope>
    <source>
        <strain evidence="2 3">DSM 23310</strain>
    </source>
</reference>
<organism evidence="2 3">
    <name type="scientific">Tepidimicrobium xylanilyticum</name>
    <dbReference type="NCBI Taxonomy" id="1123352"/>
    <lineage>
        <taxon>Bacteria</taxon>
        <taxon>Bacillati</taxon>
        <taxon>Bacillota</taxon>
        <taxon>Tissierellia</taxon>
        <taxon>Tissierellales</taxon>
        <taxon>Tepidimicrobiaceae</taxon>
        <taxon>Tepidimicrobium</taxon>
    </lineage>
</organism>
<dbReference type="Pfam" id="PF08757">
    <property type="entry name" value="CotH"/>
    <property type="match status" value="1"/>
</dbReference>
<keyword evidence="1" id="KW-0472">Membrane</keyword>
<evidence type="ECO:0000313" key="2">
    <source>
        <dbReference type="EMBL" id="SDW83190.1"/>
    </source>
</evidence>
<evidence type="ECO:0000256" key="1">
    <source>
        <dbReference type="SAM" id="Phobius"/>
    </source>
</evidence>
<dbReference type="Proteomes" id="UP000198828">
    <property type="component" value="Unassembled WGS sequence"/>
</dbReference>
<dbReference type="RefSeq" id="WP_093752024.1">
    <property type="nucleotide sequence ID" value="NZ_FNNG01000004.1"/>
</dbReference>
<dbReference type="AlphaFoldDB" id="A0A1H2WRD3"/>
<dbReference type="OrthoDB" id="916275at2"/>